<feature type="coiled-coil region" evidence="1">
    <location>
        <begin position="61"/>
        <end position="173"/>
    </location>
</feature>
<evidence type="ECO:0000259" key="3">
    <source>
        <dbReference type="Pfam" id="PF24481"/>
    </source>
</evidence>
<evidence type="ECO:0000313" key="4">
    <source>
        <dbReference type="EMBL" id="OLS03358.1"/>
    </source>
</evidence>
<accession>A0A1U7M828</accession>
<feature type="domain" description="C4-type zinc ribbon" evidence="2">
    <location>
        <begin position="201"/>
        <end position="232"/>
    </location>
</feature>
<dbReference type="OrthoDB" id="9795058at2"/>
<dbReference type="InterPro" id="IPR056003">
    <property type="entry name" value="CT398_CC_hairpin"/>
</dbReference>
<sequence length="236" mass="27997">MKKLELLWKLEENNVNLDKNLKKLDILKKELETGSIEKKITNINRKLEILTNNSGIIKACIIEQENSLTQYEYEINLLNDKLYKDNITDIRQLEYLSFEKEEIKKKLKEIEIEMIAYMEEDESIESKHKDNVFILKELKENSKEKSSSIKNELKSLEEKVKQEESKIKEIADKLDDDLLKQYNNLKERKHSPIVLIENNICIGCNMRLPTYQLEELKNKENIINCESCGRILYLRD</sequence>
<dbReference type="Pfam" id="PF24481">
    <property type="entry name" value="CT398_CC"/>
    <property type="match status" value="1"/>
</dbReference>
<evidence type="ECO:0000259" key="2">
    <source>
        <dbReference type="Pfam" id="PF02591"/>
    </source>
</evidence>
<gene>
    <name evidence="4" type="ORF">TICRE_05880</name>
</gene>
<proteinExistence type="predicted"/>
<name>A0A1U7M828_TISCR</name>
<keyword evidence="1" id="KW-0175">Coiled coil</keyword>
<dbReference type="AlphaFoldDB" id="A0A1U7M828"/>
<keyword evidence="5" id="KW-1185">Reference proteome</keyword>
<dbReference type="Gene3D" id="1.10.287.1490">
    <property type="match status" value="1"/>
</dbReference>
<evidence type="ECO:0000313" key="5">
    <source>
        <dbReference type="Proteomes" id="UP000186112"/>
    </source>
</evidence>
<reference evidence="4 5" key="1">
    <citation type="submission" date="2016-02" db="EMBL/GenBank/DDBJ databases">
        <title>Genome sequence of Tissierella creatinophila DSM 6911.</title>
        <authorList>
            <person name="Poehlein A."/>
            <person name="Daniel R."/>
        </authorList>
    </citation>
    <scope>NUCLEOTIDE SEQUENCE [LARGE SCALE GENOMIC DNA]</scope>
    <source>
        <strain evidence="4 5">DSM 6911</strain>
    </source>
</reference>
<comment type="caution">
    <text evidence="4">The sequence shown here is derived from an EMBL/GenBank/DDBJ whole genome shotgun (WGS) entry which is preliminary data.</text>
</comment>
<feature type="domain" description="CT398-like coiled coil hairpin" evidence="3">
    <location>
        <begin position="39"/>
        <end position="189"/>
    </location>
</feature>
<organism evidence="4 5">
    <name type="scientific">Tissierella creatinophila DSM 6911</name>
    <dbReference type="NCBI Taxonomy" id="1123403"/>
    <lineage>
        <taxon>Bacteria</taxon>
        <taxon>Bacillati</taxon>
        <taxon>Bacillota</taxon>
        <taxon>Tissierellia</taxon>
        <taxon>Tissierellales</taxon>
        <taxon>Tissierellaceae</taxon>
        <taxon>Tissierella</taxon>
    </lineage>
</organism>
<protein>
    <submittedName>
        <fullName evidence="4">Putative zinc ribbon domain protein</fullName>
    </submittedName>
</protein>
<dbReference type="RefSeq" id="WP_075724960.1">
    <property type="nucleotide sequence ID" value="NZ_LTDM01000008.1"/>
</dbReference>
<evidence type="ECO:0000256" key="1">
    <source>
        <dbReference type="SAM" id="Coils"/>
    </source>
</evidence>
<dbReference type="InterPro" id="IPR003743">
    <property type="entry name" value="Zf-RING_7"/>
</dbReference>
<dbReference type="EMBL" id="LTDM01000008">
    <property type="protein sequence ID" value="OLS03358.1"/>
    <property type="molecule type" value="Genomic_DNA"/>
</dbReference>
<dbReference type="Proteomes" id="UP000186112">
    <property type="component" value="Unassembled WGS sequence"/>
</dbReference>
<dbReference type="Pfam" id="PF02591">
    <property type="entry name" value="Zn_ribbon_9"/>
    <property type="match status" value="1"/>
</dbReference>